<evidence type="ECO:0000313" key="9">
    <source>
        <dbReference type="Proteomes" id="UP000199531"/>
    </source>
</evidence>
<protein>
    <recommendedName>
        <fullName evidence="10">Cytochrome P450</fullName>
    </recommendedName>
</protein>
<evidence type="ECO:0000256" key="6">
    <source>
        <dbReference type="ARBA" id="ARBA00023033"/>
    </source>
</evidence>
<keyword evidence="3 7" id="KW-0479">Metal-binding</keyword>
<keyword evidence="2 7" id="KW-0349">Heme</keyword>
<organism evidence="8 9">
    <name type="scientific">Brachymonas denitrificans DSM 15123</name>
    <dbReference type="NCBI Taxonomy" id="1121117"/>
    <lineage>
        <taxon>Bacteria</taxon>
        <taxon>Pseudomonadati</taxon>
        <taxon>Pseudomonadota</taxon>
        <taxon>Betaproteobacteria</taxon>
        <taxon>Burkholderiales</taxon>
        <taxon>Comamonadaceae</taxon>
        <taxon>Brachymonas</taxon>
    </lineage>
</organism>
<evidence type="ECO:0000256" key="2">
    <source>
        <dbReference type="ARBA" id="ARBA00022617"/>
    </source>
</evidence>
<dbReference type="OrthoDB" id="4168525at2"/>
<dbReference type="GO" id="GO:0016705">
    <property type="term" value="F:oxidoreductase activity, acting on paired donors, with incorporation or reduction of molecular oxygen"/>
    <property type="evidence" value="ECO:0007669"/>
    <property type="project" value="InterPro"/>
</dbReference>
<dbReference type="EMBL" id="FOCW01000003">
    <property type="protein sequence ID" value="SEN61637.1"/>
    <property type="molecule type" value="Genomic_DNA"/>
</dbReference>
<keyword evidence="6 7" id="KW-0503">Monooxygenase</keyword>
<dbReference type="STRING" id="1121117.SAMN02745977_01656"/>
<gene>
    <name evidence="8" type="ORF">SAMN02745977_01656</name>
</gene>
<dbReference type="SUPFAM" id="SSF48264">
    <property type="entry name" value="Cytochrome P450"/>
    <property type="match status" value="1"/>
</dbReference>
<dbReference type="GO" id="GO:0004497">
    <property type="term" value="F:monooxygenase activity"/>
    <property type="evidence" value="ECO:0007669"/>
    <property type="project" value="UniProtKB-KW"/>
</dbReference>
<dbReference type="FunFam" id="1.10.630.10:FF:000018">
    <property type="entry name" value="Cytochrome P450 monooxygenase"/>
    <property type="match status" value="1"/>
</dbReference>
<evidence type="ECO:0000256" key="5">
    <source>
        <dbReference type="ARBA" id="ARBA00023004"/>
    </source>
</evidence>
<evidence type="ECO:0000256" key="1">
    <source>
        <dbReference type="ARBA" id="ARBA00010617"/>
    </source>
</evidence>
<proteinExistence type="inferred from homology"/>
<dbReference type="Pfam" id="PF00067">
    <property type="entry name" value="p450"/>
    <property type="match status" value="2"/>
</dbReference>
<dbReference type="PROSITE" id="PS00086">
    <property type="entry name" value="CYTOCHROME_P450"/>
    <property type="match status" value="1"/>
</dbReference>
<reference evidence="8 9" key="1">
    <citation type="submission" date="2016-10" db="EMBL/GenBank/DDBJ databases">
        <authorList>
            <person name="de Groot N.N."/>
        </authorList>
    </citation>
    <scope>NUCLEOTIDE SEQUENCE [LARGE SCALE GENOMIC DNA]</scope>
    <source>
        <strain evidence="8 9">DSM 15123</strain>
    </source>
</reference>
<keyword evidence="5 7" id="KW-0408">Iron</keyword>
<dbReference type="InterPro" id="IPR002397">
    <property type="entry name" value="Cyt_P450_B"/>
</dbReference>
<dbReference type="CDD" id="cd20625">
    <property type="entry name" value="CYP164-like"/>
    <property type="match status" value="1"/>
</dbReference>
<dbReference type="AlphaFoldDB" id="A0A1H8HZW8"/>
<dbReference type="Gene3D" id="1.10.630.10">
    <property type="entry name" value="Cytochrome P450"/>
    <property type="match status" value="1"/>
</dbReference>
<evidence type="ECO:0000256" key="7">
    <source>
        <dbReference type="RuleBase" id="RU000461"/>
    </source>
</evidence>
<dbReference type="InterPro" id="IPR017972">
    <property type="entry name" value="Cyt_P450_CS"/>
</dbReference>
<dbReference type="PRINTS" id="PR00359">
    <property type="entry name" value="BP450"/>
</dbReference>
<comment type="similarity">
    <text evidence="1 7">Belongs to the cytochrome P450 family.</text>
</comment>
<name>A0A1H8HZW8_9BURK</name>
<sequence length="411" mass="46039">MNAILEKPAELLPDFEVNPYATYALWREAAPVVWSDAFFGGAWLLTRHADVEAALRDPRLSAQRTGGWVMDVAEGDRAALGPFQRLFARALLFLDQPEHPRLRQVLMPAFRPQRLQALQPEIEQFAAELVDALPRTEPFDFMERIARPLPVRVIARIMGVDLALESDFMRWADDLAAFIGAVRPTTEQARIAQKSLLEMAAYFEQDLLPRRRRNPEDDLVTELVQARDDGRITSDTELLAQCAMLLFAGYETTRNLLGNGMLVLMEHRDQWDLLCRDPALVPQAVRELLRFDSPVQWTGRRVASSMVLHGQQLRRGDLVLPLIGSANHDPRRHSDPDRLDVQRANPGALSFGSGAHVCIGAALTQMEAQTLFTQLVQKRPDLVQAGPVVRNGNPVYRGILALPVQGGDART</sequence>
<keyword evidence="4 7" id="KW-0560">Oxidoreductase</keyword>
<dbReference type="InterPro" id="IPR001128">
    <property type="entry name" value="Cyt_P450"/>
</dbReference>
<evidence type="ECO:0008006" key="10">
    <source>
        <dbReference type="Google" id="ProtNLM"/>
    </source>
</evidence>
<dbReference type="GO" id="GO:0020037">
    <property type="term" value="F:heme binding"/>
    <property type="evidence" value="ECO:0007669"/>
    <property type="project" value="InterPro"/>
</dbReference>
<evidence type="ECO:0000256" key="3">
    <source>
        <dbReference type="ARBA" id="ARBA00022723"/>
    </source>
</evidence>
<accession>A0A1H8HZW8</accession>
<dbReference type="GO" id="GO:0005506">
    <property type="term" value="F:iron ion binding"/>
    <property type="evidence" value="ECO:0007669"/>
    <property type="project" value="InterPro"/>
</dbReference>
<evidence type="ECO:0000313" key="8">
    <source>
        <dbReference type="EMBL" id="SEN61637.1"/>
    </source>
</evidence>
<dbReference type="PRINTS" id="PR00385">
    <property type="entry name" value="P450"/>
</dbReference>
<dbReference type="PANTHER" id="PTHR46696:SF1">
    <property type="entry name" value="CYTOCHROME P450 YJIB-RELATED"/>
    <property type="match status" value="1"/>
</dbReference>
<keyword evidence="9" id="KW-1185">Reference proteome</keyword>
<dbReference type="PANTHER" id="PTHR46696">
    <property type="entry name" value="P450, PUTATIVE (EUROFUNG)-RELATED"/>
    <property type="match status" value="1"/>
</dbReference>
<dbReference type="InterPro" id="IPR036396">
    <property type="entry name" value="Cyt_P450_sf"/>
</dbReference>
<evidence type="ECO:0000256" key="4">
    <source>
        <dbReference type="ARBA" id="ARBA00023002"/>
    </source>
</evidence>
<dbReference type="Proteomes" id="UP000199531">
    <property type="component" value="Unassembled WGS sequence"/>
</dbReference>
<dbReference type="RefSeq" id="WP_091816489.1">
    <property type="nucleotide sequence ID" value="NZ_FOCW01000003.1"/>
</dbReference>